<reference evidence="1 2" key="1">
    <citation type="submission" date="2019-09" db="EMBL/GenBank/DDBJ databases">
        <title>Genome sequence of Clostridium sp. EA1.</title>
        <authorList>
            <person name="Poehlein A."/>
            <person name="Bengelsdorf F.R."/>
            <person name="Daniel R."/>
        </authorList>
    </citation>
    <scope>NUCLEOTIDE SEQUENCE [LARGE SCALE GENOMIC DNA]</scope>
    <source>
        <strain evidence="1 2">EA1</strain>
    </source>
</reference>
<accession>A0A6N8HY52</accession>
<dbReference type="RefSeq" id="WP_166525075.1">
    <property type="nucleotide sequence ID" value="NZ_VWXL01000029.1"/>
</dbReference>
<keyword evidence="2" id="KW-1185">Reference proteome</keyword>
<name>A0A6N8HY52_9FIRM</name>
<dbReference type="Proteomes" id="UP000469440">
    <property type="component" value="Unassembled WGS sequence"/>
</dbReference>
<proteinExistence type="predicted"/>
<dbReference type="AlphaFoldDB" id="A0A6N8HY52"/>
<dbReference type="EMBL" id="VWXL01000029">
    <property type="protein sequence ID" value="MVB10450.1"/>
    <property type="molecule type" value="Genomic_DNA"/>
</dbReference>
<evidence type="ECO:0000313" key="2">
    <source>
        <dbReference type="Proteomes" id="UP000469440"/>
    </source>
</evidence>
<sequence length="108" mass="12078">MEESKDHEISVIVTCQQLAGLAECACRMTGYADPNGNRLITVMQSENGTPVRLVLAQQSILTNCLKTGVFRACVLSPPPREKTKRICIPRKEALVCLAENHKRQRSRR</sequence>
<protein>
    <submittedName>
        <fullName evidence="1">Uncharacterized protein</fullName>
    </submittedName>
</protein>
<evidence type="ECO:0000313" key="1">
    <source>
        <dbReference type="EMBL" id="MVB10450.1"/>
    </source>
</evidence>
<comment type="caution">
    <text evidence="1">The sequence shown here is derived from an EMBL/GenBank/DDBJ whole genome shotgun (WGS) entry which is preliminary data.</text>
</comment>
<gene>
    <name evidence="1" type="ORF">CAFE_11390</name>
</gene>
<organism evidence="1 2">
    <name type="scientific">Caproicibacter fermentans</name>
    <dbReference type="NCBI Taxonomy" id="2576756"/>
    <lineage>
        <taxon>Bacteria</taxon>
        <taxon>Bacillati</taxon>
        <taxon>Bacillota</taxon>
        <taxon>Clostridia</taxon>
        <taxon>Eubacteriales</taxon>
        <taxon>Acutalibacteraceae</taxon>
        <taxon>Caproicibacter</taxon>
    </lineage>
</organism>